<dbReference type="EMBL" id="RPFW01000003">
    <property type="protein sequence ID" value="TVZ04712.1"/>
    <property type="molecule type" value="Genomic_DNA"/>
</dbReference>
<dbReference type="AlphaFoldDB" id="A0A6P2C024"/>
<sequence>MFDELLQAARELLAVRSPLDAELLVSDLLGTWWPQRHRTLGGAGVEQIVGEGLIEYAAQRRSPAALALLSGIACLGTSRQAIAAEQAAIALIDDGVRAPRWAEYLGAVSPAECYVNPDEWGDQDEVICVFSYAGEEPHALVSVIDYNAAGMIRDGWVSSQVDKLLDHCRSASARSGTRPDEGFREIDAPQARKMLQAALAATDAAEDPPVSEAFAARHAFIRARIRALPPAAGRAGRPKRAWPPERRALLAAEFLASDEAEELSDRRAASRCADLIIDFGCDQDSGRPQRMSPAKVQNFMLGYLPRKVLLSVADQNAMPHAVGAWIRWSGRIRGLSDAAVGQTLDTLFDSMATFSRIYRDPAEFGLDEKLVARLLPDSDLEALPRRAFAFPILEGRHGGVDLSKLDPSDPSDRRLLLAADHDTRTGSPSAAGVGRHIDRHLALADRLWRGSPSALWDAAQRLLDTGEDRHMVLHALMDVLDAAGGDETALKTALRELATGLSDDDLNGLTNPDA</sequence>
<dbReference type="Proteomes" id="UP000460272">
    <property type="component" value="Unassembled WGS sequence"/>
</dbReference>
<organism evidence="1 2">
    <name type="scientific">Trebonia kvetii</name>
    <dbReference type="NCBI Taxonomy" id="2480626"/>
    <lineage>
        <taxon>Bacteria</taxon>
        <taxon>Bacillati</taxon>
        <taxon>Actinomycetota</taxon>
        <taxon>Actinomycetes</taxon>
        <taxon>Streptosporangiales</taxon>
        <taxon>Treboniaceae</taxon>
        <taxon>Trebonia</taxon>
    </lineage>
</organism>
<keyword evidence="2" id="KW-1185">Reference proteome</keyword>
<dbReference type="OrthoDB" id="5170563at2"/>
<accession>A0A6P2C024</accession>
<protein>
    <submittedName>
        <fullName evidence="1">Uncharacterized protein</fullName>
    </submittedName>
</protein>
<evidence type="ECO:0000313" key="1">
    <source>
        <dbReference type="EMBL" id="TVZ04712.1"/>
    </source>
</evidence>
<proteinExistence type="predicted"/>
<comment type="caution">
    <text evidence="1">The sequence shown here is derived from an EMBL/GenBank/DDBJ whole genome shotgun (WGS) entry which is preliminary data.</text>
</comment>
<reference evidence="1 2" key="1">
    <citation type="submission" date="2018-11" db="EMBL/GenBank/DDBJ databases">
        <title>Trebonia kvetii gen.nov., sp.nov., a novel acidophilic actinobacterium, and proposal of the new actinobacterial family Treboniaceae fam. nov.</title>
        <authorList>
            <person name="Rapoport D."/>
            <person name="Sagova-Mareckova M."/>
            <person name="Sedlacek I."/>
            <person name="Provaznik J."/>
            <person name="Kralova S."/>
            <person name="Pavlinic D."/>
            <person name="Benes V."/>
            <person name="Kopecky J."/>
        </authorList>
    </citation>
    <scope>NUCLEOTIDE SEQUENCE [LARGE SCALE GENOMIC DNA]</scope>
    <source>
        <strain evidence="1 2">15Tr583</strain>
    </source>
</reference>
<gene>
    <name evidence="1" type="ORF">EAS64_19120</name>
</gene>
<name>A0A6P2C024_9ACTN</name>
<evidence type="ECO:0000313" key="2">
    <source>
        <dbReference type="Proteomes" id="UP000460272"/>
    </source>
</evidence>